<dbReference type="Proteomes" id="UP001062846">
    <property type="component" value="Chromosome 5"/>
</dbReference>
<proteinExistence type="predicted"/>
<evidence type="ECO:0000313" key="1">
    <source>
        <dbReference type="EMBL" id="KAI8555288.1"/>
    </source>
</evidence>
<sequence>MATLNAVIGDLSSISIPSRQLNPISTICNPIFAMADQNSSKSFGKWFRAMMLAFPEPEPEIDMQAMLDPLDGIFLYMLFQQPEPLVPEEEYYWDLEPAWPGVLNLDPNPLQGYAIPDHLSHFVEGDLVPKEPRVLGECFFPSTISRLVDSVTDSEYDPTLNTIDEGLPRPVVPCFEIEDCSIMVTDLVLPANL</sequence>
<name>A0ACC0NPI1_RHOML</name>
<reference evidence="1" key="1">
    <citation type="submission" date="2022-02" db="EMBL/GenBank/DDBJ databases">
        <title>Plant Genome Project.</title>
        <authorList>
            <person name="Zhang R.-G."/>
        </authorList>
    </citation>
    <scope>NUCLEOTIDE SEQUENCE</scope>
    <source>
        <strain evidence="1">AT1</strain>
    </source>
</reference>
<protein>
    <submittedName>
        <fullName evidence="1">Uncharacterized protein</fullName>
    </submittedName>
</protein>
<organism evidence="1 2">
    <name type="scientific">Rhododendron molle</name>
    <name type="common">Chinese azalea</name>
    <name type="synonym">Azalea mollis</name>
    <dbReference type="NCBI Taxonomy" id="49168"/>
    <lineage>
        <taxon>Eukaryota</taxon>
        <taxon>Viridiplantae</taxon>
        <taxon>Streptophyta</taxon>
        <taxon>Embryophyta</taxon>
        <taxon>Tracheophyta</taxon>
        <taxon>Spermatophyta</taxon>
        <taxon>Magnoliopsida</taxon>
        <taxon>eudicotyledons</taxon>
        <taxon>Gunneridae</taxon>
        <taxon>Pentapetalae</taxon>
        <taxon>asterids</taxon>
        <taxon>Ericales</taxon>
        <taxon>Ericaceae</taxon>
        <taxon>Ericoideae</taxon>
        <taxon>Rhodoreae</taxon>
        <taxon>Rhododendron</taxon>
    </lineage>
</organism>
<dbReference type="EMBL" id="CM046392">
    <property type="protein sequence ID" value="KAI8555288.1"/>
    <property type="molecule type" value="Genomic_DNA"/>
</dbReference>
<evidence type="ECO:0000313" key="2">
    <source>
        <dbReference type="Proteomes" id="UP001062846"/>
    </source>
</evidence>
<comment type="caution">
    <text evidence="1">The sequence shown here is derived from an EMBL/GenBank/DDBJ whole genome shotgun (WGS) entry which is preliminary data.</text>
</comment>
<gene>
    <name evidence="1" type="ORF">RHMOL_Rhmol05G0163000</name>
</gene>
<keyword evidence="2" id="KW-1185">Reference proteome</keyword>
<accession>A0ACC0NPI1</accession>